<dbReference type="GO" id="GO:0005829">
    <property type="term" value="C:cytosol"/>
    <property type="evidence" value="ECO:0007669"/>
    <property type="project" value="TreeGrafter"/>
</dbReference>
<dbReference type="Pfam" id="PF01968">
    <property type="entry name" value="Hydantoinase_A"/>
    <property type="match status" value="1"/>
</dbReference>
<gene>
    <name evidence="2" type="ORF">I7I52_02210</name>
</gene>
<organism evidence="2 3">
    <name type="scientific">Ajellomyces capsulatus</name>
    <name type="common">Darling's disease fungus</name>
    <name type="synonym">Histoplasma capsulatum</name>
    <dbReference type="NCBI Taxonomy" id="5037"/>
    <lineage>
        <taxon>Eukaryota</taxon>
        <taxon>Fungi</taxon>
        <taxon>Dikarya</taxon>
        <taxon>Ascomycota</taxon>
        <taxon>Pezizomycotina</taxon>
        <taxon>Eurotiomycetes</taxon>
        <taxon>Eurotiomycetidae</taxon>
        <taxon>Onygenales</taxon>
        <taxon>Ajellomycetaceae</taxon>
        <taxon>Histoplasma</taxon>
    </lineage>
</organism>
<accession>A0A8H8D718</accession>
<dbReference type="InterPro" id="IPR045079">
    <property type="entry name" value="Oxoprolinase-like"/>
</dbReference>
<dbReference type="InterPro" id="IPR002821">
    <property type="entry name" value="Hydantoinase_A"/>
</dbReference>
<sequence length="226" mass="24979">MHGYTFPDHETLIGRLARQTGFDHISLSHELFPVIKLVPRATSDCADAYLTPAIRKYIPGFQAGFEGRLGASSLKEEHGSKRMRCEFMQLDGDLVDIDSFSGLRAILLGLAGGVVGYGLPSYVPLTDIPVIGFGMGVTSTDVSRYGSVMNMFFKLQQMASRYKTRSSILILWLLVEAHACFTEMVCSRWALSPLAHNLVLPVIVKWFANCHGRESVSRAIVTCFLS</sequence>
<dbReference type="GO" id="GO:0006749">
    <property type="term" value="P:glutathione metabolic process"/>
    <property type="evidence" value="ECO:0007669"/>
    <property type="project" value="TreeGrafter"/>
</dbReference>
<protein>
    <submittedName>
        <fullName evidence="2">5-oxoprolinase</fullName>
    </submittedName>
</protein>
<dbReference type="EMBL" id="JAEVHI010000001">
    <property type="protein sequence ID" value="KAG5304021.1"/>
    <property type="molecule type" value="Genomic_DNA"/>
</dbReference>
<evidence type="ECO:0000313" key="3">
    <source>
        <dbReference type="Proteomes" id="UP000670092"/>
    </source>
</evidence>
<evidence type="ECO:0000313" key="2">
    <source>
        <dbReference type="EMBL" id="KAG5304021.1"/>
    </source>
</evidence>
<dbReference type="PANTHER" id="PTHR11365">
    <property type="entry name" value="5-OXOPROLINASE RELATED"/>
    <property type="match status" value="1"/>
</dbReference>
<comment type="caution">
    <text evidence="2">The sequence shown here is derived from an EMBL/GenBank/DDBJ whole genome shotgun (WGS) entry which is preliminary data.</text>
</comment>
<evidence type="ECO:0000259" key="1">
    <source>
        <dbReference type="Pfam" id="PF01968"/>
    </source>
</evidence>
<dbReference type="VEuPathDB" id="FungiDB:I7I52_02210"/>
<reference evidence="2 3" key="1">
    <citation type="submission" date="2021-01" db="EMBL/GenBank/DDBJ databases">
        <title>Chromosome-level genome assembly of a human fungal pathogen reveals clustering of transcriptionally co-regulated genes.</title>
        <authorList>
            <person name="Voorhies M."/>
            <person name="Cohen S."/>
            <person name="Shea T.P."/>
            <person name="Petrus S."/>
            <person name="Munoz J.F."/>
            <person name="Poplawski S."/>
            <person name="Goldman W.E."/>
            <person name="Michael T."/>
            <person name="Cuomo C.A."/>
            <person name="Sil A."/>
            <person name="Beyhan S."/>
        </authorList>
    </citation>
    <scope>NUCLEOTIDE SEQUENCE [LARGE SCALE GENOMIC DNA]</scope>
    <source>
        <strain evidence="2 3">G184AR</strain>
    </source>
</reference>
<name>A0A8H8D718_AJECA</name>
<dbReference type="GO" id="GO:0017168">
    <property type="term" value="F:5-oxoprolinase (ATP-hydrolyzing) activity"/>
    <property type="evidence" value="ECO:0007669"/>
    <property type="project" value="TreeGrafter"/>
</dbReference>
<feature type="domain" description="Hydantoinase A/oxoprolinase" evidence="1">
    <location>
        <begin position="40"/>
        <end position="166"/>
    </location>
</feature>
<dbReference type="PANTHER" id="PTHR11365:SF2">
    <property type="entry name" value="5-OXOPROLINASE"/>
    <property type="match status" value="1"/>
</dbReference>
<proteinExistence type="predicted"/>
<dbReference type="AlphaFoldDB" id="A0A8H8D718"/>
<dbReference type="Proteomes" id="UP000670092">
    <property type="component" value="Unassembled WGS sequence"/>
</dbReference>
<dbReference type="OrthoDB" id="3643at2759"/>